<evidence type="ECO:0000313" key="4">
    <source>
        <dbReference type="Proteomes" id="UP000268162"/>
    </source>
</evidence>
<dbReference type="GO" id="GO:0004439">
    <property type="term" value="F:phosphatidylinositol-4,5-bisphosphate 5-phosphatase activity"/>
    <property type="evidence" value="ECO:0007669"/>
    <property type="project" value="TreeGrafter"/>
</dbReference>
<reference evidence="4" key="1">
    <citation type="journal article" date="2018" name="Nat. Microbiol.">
        <title>Leveraging single-cell genomics to expand the fungal tree of life.</title>
        <authorList>
            <person name="Ahrendt S.R."/>
            <person name="Quandt C.A."/>
            <person name="Ciobanu D."/>
            <person name="Clum A."/>
            <person name="Salamov A."/>
            <person name="Andreopoulos B."/>
            <person name="Cheng J.F."/>
            <person name="Woyke T."/>
            <person name="Pelin A."/>
            <person name="Henrissat B."/>
            <person name="Reynolds N.K."/>
            <person name="Benny G.L."/>
            <person name="Smith M.E."/>
            <person name="James T.Y."/>
            <person name="Grigoriev I.V."/>
        </authorList>
    </citation>
    <scope>NUCLEOTIDE SEQUENCE [LARGE SCALE GENOMIC DNA]</scope>
    <source>
        <strain evidence="4">RSA 468</strain>
    </source>
</reference>
<dbReference type="Gene3D" id="3.60.10.10">
    <property type="entry name" value="Endonuclease/exonuclease/phosphatase"/>
    <property type="match status" value="1"/>
</dbReference>
<evidence type="ECO:0000313" key="3">
    <source>
        <dbReference type="EMBL" id="RKP33112.1"/>
    </source>
</evidence>
<accession>A0A4P9ZKL6</accession>
<dbReference type="Proteomes" id="UP000268162">
    <property type="component" value="Unassembled WGS sequence"/>
</dbReference>
<dbReference type="GO" id="GO:0046856">
    <property type="term" value="P:phosphatidylinositol dephosphorylation"/>
    <property type="evidence" value="ECO:0007669"/>
    <property type="project" value="InterPro"/>
</dbReference>
<dbReference type="InterPro" id="IPR046985">
    <property type="entry name" value="IP5"/>
</dbReference>
<keyword evidence="4" id="KW-1185">Reference proteome</keyword>
<feature type="region of interest" description="Disordered" evidence="1">
    <location>
        <begin position="174"/>
        <end position="251"/>
    </location>
</feature>
<organism evidence="3 4">
    <name type="scientific">Dimargaris cristalligena</name>
    <dbReference type="NCBI Taxonomy" id="215637"/>
    <lineage>
        <taxon>Eukaryota</taxon>
        <taxon>Fungi</taxon>
        <taxon>Fungi incertae sedis</taxon>
        <taxon>Zoopagomycota</taxon>
        <taxon>Kickxellomycotina</taxon>
        <taxon>Dimargaritomycetes</taxon>
        <taxon>Dimargaritales</taxon>
        <taxon>Dimargaritaceae</taxon>
        <taxon>Dimargaris</taxon>
    </lineage>
</organism>
<feature type="compositionally biased region" description="Pro residues" evidence="1">
    <location>
        <begin position="198"/>
        <end position="207"/>
    </location>
</feature>
<dbReference type="InterPro" id="IPR036691">
    <property type="entry name" value="Endo/exonu/phosph_ase_sf"/>
</dbReference>
<dbReference type="Pfam" id="PF22669">
    <property type="entry name" value="Exo_endo_phos2"/>
    <property type="match status" value="1"/>
</dbReference>
<name>A0A4P9ZKL6_9FUNG</name>
<proteinExistence type="predicted"/>
<dbReference type="AlphaFoldDB" id="A0A4P9ZKL6"/>
<dbReference type="STRING" id="215637.A0A4P9ZKL6"/>
<dbReference type="SUPFAM" id="SSF56219">
    <property type="entry name" value="DNase I-like"/>
    <property type="match status" value="1"/>
</dbReference>
<protein>
    <recommendedName>
        <fullName evidence="2">Inositol polyphosphate-related phosphatase domain-containing protein</fullName>
    </recommendedName>
</protein>
<feature type="compositionally biased region" description="Polar residues" evidence="1">
    <location>
        <begin position="174"/>
        <end position="193"/>
    </location>
</feature>
<dbReference type="PANTHER" id="PTHR11200:SF300">
    <property type="entry name" value="TYPE II INOSITOL 1,4,5-TRISPHOSPHATE 5-PHOSPHATASE"/>
    <property type="match status" value="1"/>
</dbReference>
<dbReference type="InterPro" id="IPR000300">
    <property type="entry name" value="IPPc"/>
</dbReference>
<evidence type="ECO:0000256" key="1">
    <source>
        <dbReference type="SAM" id="MobiDB-lite"/>
    </source>
</evidence>
<feature type="non-terminal residue" evidence="3">
    <location>
        <position position="251"/>
    </location>
</feature>
<feature type="domain" description="Inositol polyphosphate-related phosphatase" evidence="2">
    <location>
        <begin position="122"/>
        <end position="168"/>
    </location>
</feature>
<evidence type="ECO:0000259" key="2">
    <source>
        <dbReference type="Pfam" id="PF22669"/>
    </source>
</evidence>
<dbReference type="EMBL" id="ML004392">
    <property type="protein sequence ID" value="RKP33112.1"/>
    <property type="molecule type" value="Genomic_DNA"/>
</dbReference>
<gene>
    <name evidence="3" type="ORF">BJ085DRAFT_37050</name>
</gene>
<sequence length="251" mass="26916">MVDSASMTSRSAPDIPQIPLSSLTQLSIVYAHSVAAAGQKLAKAKRNSGAPGSVGLAQLRRLIEEDKIQRNRLAHIHQTTAQIAQRRITEWSPETLALCLTSIDTQMVERIDIDDLERRLAGAVAVRFDYQDSTVCVVNCHLAANMNQVERRNQDFHEICRRLLFAGRSDLQGASSAISPSATTRTLSSPSNTLPRGLPEPPVGPPELPERAVDAIGPPARALSATHSDFAAAGLAVRKPPPTQPGAQASP</sequence>
<dbReference type="PANTHER" id="PTHR11200">
    <property type="entry name" value="INOSITOL 5-PHOSPHATASE"/>
    <property type="match status" value="1"/>
</dbReference>